<reference evidence="1" key="1">
    <citation type="submission" date="2023-05" db="EMBL/GenBank/DDBJ databases">
        <authorList>
            <consortium name="ELIXIR-Norway"/>
        </authorList>
    </citation>
    <scope>NUCLEOTIDE SEQUENCE</scope>
</reference>
<evidence type="ECO:0000313" key="2">
    <source>
        <dbReference type="Proteomes" id="UP001162501"/>
    </source>
</evidence>
<gene>
    <name evidence="1" type="ORF">MRATA1EN22A_LOCUS24573</name>
</gene>
<accession>A0AC59ZY81</accession>
<organism evidence="1 2">
    <name type="scientific">Rangifer tarandus platyrhynchus</name>
    <name type="common">Svalbard reindeer</name>
    <dbReference type="NCBI Taxonomy" id="3082113"/>
    <lineage>
        <taxon>Eukaryota</taxon>
        <taxon>Metazoa</taxon>
        <taxon>Chordata</taxon>
        <taxon>Craniata</taxon>
        <taxon>Vertebrata</taxon>
        <taxon>Euteleostomi</taxon>
        <taxon>Mammalia</taxon>
        <taxon>Eutheria</taxon>
        <taxon>Laurasiatheria</taxon>
        <taxon>Artiodactyla</taxon>
        <taxon>Ruminantia</taxon>
        <taxon>Pecora</taxon>
        <taxon>Cervidae</taxon>
        <taxon>Odocoileinae</taxon>
        <taxon>Rangifer</taxon>
    </lineage>
</organism>
<protein>
    <submittedName>
        <fullName evidence="1">Uncharacterized protein</fullName>
    </submittedName>
</protein>
<dbReference type="EMBL" id="OX596089">
    <property type="protein sequence ID" value="CAN0530463.1"/>
    <property type="molecule type" value="Genomic_DNA"/>
</dbReference>
<proteinExistence type="predicted"/>
<reference evidence="1" key="2">
    <citation type="submission" date="2025-03" db="EMBL/GenBank/DDBJ databases">
        <authorList>
            <consortium name="ELIXIR-Norway"/>
            <consortium name="Elixir Norway"/>
        </authorList>
    </citation>
    <scope>NUCLEOTIDE SEQUENCE</scope>
</reference>
<dbReference type="Proteomes" id="UP001162501">
    <property type="component" value="Chromosome 5"/>
</dbReference>
<sequence>MGAIWGRVQAKSLSPPNHSFPQKLKARRMEASFLPPRDFLKPTSATLEPGLTQPRAEPLPGHLPLAMVAKPPQAPRITAGVPTLLGSPLFTNMGHVVGASSRALTWPSSHRSSCGHLRCEPYRSQHSSGQWRLVLPRLQLNLHVPPFPPP</sequence>
<name>A0AC59ZY81_RANTA</name>
<evidence type="ECO:0000313" key="1">
    <source>
        <dbReference type="EMBL" id="CAN0530463.1"/>
    </source>
</evidence>